<dbReference type="EMBL" id="JACHFK010000003">
    <property type="protein sequence ID" value="MBB5376165.1"/>
    <property type="molecule type" value="Genomic_DNA"/>
</dbReference>
<reference evidence="9" key="4">
    <citation type="submission" date="2024-05" db="EMBL/GenBank/DDBJ databases">
        <authorList>
            <person name="Sun Q."/>
            <person name="Zhou Y."/>
        </authorList>
    </citation>
    <scope>NUCLEOTIDE SEQUENCE</scope>
    <source>
        <strain evidence="9">CGMCC 1.18437</strain>
    </source>
</reference>
<proteinExistence type="inferred from homology"/>
<evidence type="ECO:0000313" key="9">
    <source>
        <dbReference type="EMBL" id="GHF40300.1"/>
    </source>
</evidence>
<reference evidence="12" key="2">
    <citation type="journal article" date="2019" name="Int. J. Syst. Evol. Microbiol.">
        <title>The Global Catalogue of Microorganisms (GCM) 10K type strain sequencing project: providing services to taxonomists for standard genome sequencing and annotation.</title>
        <authorList>
            <consortium name="The Broad Institute Genomics Platform"/>
            <consortium name="The Broad Institute Genome Sequencing Center for Infectious Disease"/>
            <person name="Wu L."/>
            <person name="Ma J."/>
        </authorList>
    </citation>
    <scope>NUCLEOTIDE SEQUENCE [LARGE SCALE GENOMIC DNA]</scope>
    <source>
        <strain evidence="12">CGMCC 1.18437</strain>
    </source>
</reference>
<dbReference type="GO" id="GO:0006508">
    <property type="term" value="P:proteolysis"/>
    <property type="evidence" value="ECO:0007669"/>
    <property type="project" value="UniProtKB-KW"/>
</dbReference>
<keyword evidence="12" id="KW-1185">Reference proteome</keyword>
<dbReference type="AlphaFoldDB" id="A0A7W8KDF0"/>
<dbReference type="InterPro" id="IPR036852">
    <property type="entry name" value="Peptidase_S8/S53_dom_sf"/>
</dbReference>
<evidence type="ECO:0000256" key="2">
    <source>
        <dbReference type="ARBA" id="ARBA00022670"/>
    </source>
</evidence>
<keyword evidence="6" id="KW-0732">Signal</keyword>
<dbReference type="InterPro" id="IPR054399">
    <property type="entry name" value="Fervidolysin-like_N_prodom"/>
</dbReference>
<feature type="signal peptide" evidence="6">
    <location>
        <begin position="1"/>
        <end position="26"/>
    </location>
</feature>
<dbReference type="InterPro" id="IPR050131">
    <property type="entry name" value="Peptidase_S8_subtilisin-like"/>
</dbReference>
<dbReference type="Pfam" id="PF22148">
    <property type="entry name" value="Fervidolysin_NPro-like"/>
    <property type="match status" value="1"/>
</dbReference>
<reference evidence="10 11" key="3">
    <citation type="submission" date="2020-08" db="EMBL/GenBank/DDBJ databases">
        <title>Genomic Encyclopedia of Type Strains, Phase IV (KMG-IV): sequencing the most valuable type-strain genomes for metagenomic binning, comparative biology and taxonomic classification.</title>
        <authorList>
            <person name="Goeker M."/>
        </authorList>
    </citation>
    <scope>NUCLEOTIDE SEQUENCE [LARGE SCALE GENOMIC DNA]</scope>
    <source>
        <strain evidence="10 11">DSM 27521</strain>
    </source>
</reference>
<evidence type="ECO:0000313" key="10">
    <source>
        <dbReference type="EMBL" id="MBB5376165.1"/>
    </source>
</evidence>
<gene>
    <name evidence="9" type="ORF">GCM10017781_16150</name>
    <name evidence="10" type="ORF">HNQ07_001622</name>
</gene>
<dbReference type="PROSITE" id="PS51257">
    <property type="entry name" value="PROKAR_LIPOPROTEIN"/>
    <property type="match status" value="1"/>
</dbReference>
<dbReference type="PRINTS" id="PR00723">
    <property type="entry name" value="SUBTILISIN"/>
</dbReference>
<feature type="domain" description="Fervidolysin-like N-terminal prodomain" evidence="8">
    <location>
        <begin position="67"/>
        <end position="132"/>
    </location>
</feature>
<evidence type="ECO:0000313" key="11">
    <source>
        <dbReference type="Proteomes" id="UP000539473"/>
    </source>
</evidence>
<evidence type="ECO:0000256" key="6">
    <source>
        <dbReference type="SAM" id="SignalP"/>
    </source>
</evidence>
<evidence type="ECO:0000259" key="8">
    <source>
        <dbReference type="Pfam" id="PF22148"/>
    </source>
</evidence>
<dbReference type="Gene3D" id="2.60.120.380">
    <property type="match status" value="1"/>
</dbReference>
<protein>
    <submittedName>
        <fullName evidence="9">Subtilase-type serine protease</fullName>
    </submittedName>
</protein>
<dbReference type="Gene3D" id="3.40.50.200">
    <property type="entry name" value="Peptidase S8/S53 domain"/>
    <property type="match status" value="1"/>
</dbReference>
<dbReference type="Gene3D" id="3.30.70.80">
    <property type="entry name" value="Peptidase S8 propeptide/proteinase inhibitor I9"/>
    <property type="match status" value="1"/>
</dbReference>
<dbReference type="EMBL" id="BNAJ01000003">
    <property type="protein sequence ID" value="GHF40300.1"/>
    <property type="molecule type" value="Genomic_DNA"/>
</dbReference>
<name>A0A7W8KDF0_9DEIO</name>
<keyword evidence="3 5" id="KW-0378">Hydrolase</keyword>
<dbReference type="PROSITE" id="PS51892">
    <property type="entry name" value="SUBTILASE"/>
    <property type="match status" value="1"/>
</dbReference>
<dbReference type="InterPro" id="IPR023828">
    <property type="entry name" value="Peptidase_S8_Ser-AS"/>
</dbReference>
<dbReference type="PROSITE" id="PS00138">
    <property type="entry name" value="SUBTILASE_SER"/>
    <property type="match status" value="1"/>
</dbReference>
<evidence type="ECO:0000256" key="1">
    <source>
        <dbReference type="ARBA" id="ARBA00011073"/>
    </source>
</evidence>
<dbReference type="PANTHER" id="PTHR43806">
    <property type="entry name" value="PEPTIDASE S8"/>
    <property type="match status" value="1"/>
</dbReference>
<evidence type="ECO:0000256" key="4">
    <source>
        <dbReference type="ARBA" id="ARBA00022825"/>
    </source>
</evidence>
<evidence type="ECO:0000256" key="5">
    <source>
        <dbReference type="PROSITE-ProRule" id="PRU01240"/>
    </source>
</evidence>
<keyword evidence="4 5" id="KW-0720">Serine protease</keyword>
<reference evidence="9" key="1">
    <citation type="journal article" date="2014" name="Int. J. Syst. Evol. Microbiol.">
        <title>Complete genome of a new Firmicutes species belonging to the dominant human colonic microbiota ('Ruminococcus bicirculans') reveals two chromosomes and a selective capacity to utilize plant glucans.</title>
        <authorList>
            <consortium name="NISC Comparative Sequencing Program"/>
            <person name="Wegmann U."/>
            <person name="Louis P."/>
            <person name="Goesmann A."/>
            <person name="Henrissat B."/>
            <person name="Duncan S.H."/>
            <person name="Flint H.J."/>
        </authorList>
    </citation>
    <scope>NUCLEOTIDE SEQUENCE</scope>
    <source>
        <strain evidence="9">CGMCC 1.18437</strain>
    </source>
</reference>
<sequence length="712" mass="72714">MNKLALLCLTSAVLLAACGTTTQPTAATPAPTFSGVPVAHATLSRVASTVLPDLAQLVKTGTEHDLTQELVVGYTDRAALDRLAAHLGATVRSTIPALQLGLLVLPDRLSVSKTAVALSVRPIAGLRYAQANGYEGHLPVEPAAQPLGAQQLSALADGDPLSAKQWWIKQIGADQVRSVATGKGVIVGVVDDDFNRQHEDLKADGKIVTGLDTGTLKELTPDLPLTSGDHGSGSAGTIAERLGNGVGGAGVAPDAVLMPIRIFTEKGFTGSYNVALGIVYAVDHGARVLNNSWGGGGYSQVLKDAVDYALSKNVVVVGSAGNDHANMMTGLGAFTGAINVGASAGDDMKADFSNMGLRVDIYAPGDNGLTTFSDTNDGYGSFNGTSMAAPVISGAAALLLEANGSLTPYQVKKLLVSTGDPMKDPLTQGYNRVNVKAALAAVKAGTLPADGGSVEIAVSDIVEGAPVDGTDVILTPKSGQNKGMPYIGRTGSSTLQGSTATATAFSGYARFYGVEPGEYSISVAGPGINSYGGVRQSVARSITVQSGKMVSLTGKDAVVQQVDFYEYSAYDSATDTLIRNDTPATATDLTKVPASVFTTPVTLGGAFDSTNHAYSPTPTGPDVDHLAFTVPAGKTLTVQGYASLVGSTAKVKVDLLNSSGTVVASGTPDTANKIDSQASYTSTAGGVYIVRFTNQTTTEGLGAVYAGDVSIK</sequence>
<dbReference type="Pfam" id="PF00082">
    <property type="entry name" value="Peptidase_S8"/>
    <property type="match status" value="1"/>
</dbReference>
<comment type="caution">
    <text evidence="10">The sequence shown here is derived from an EMBL/GenBank/DDBJ whole genome shotgun (WGS) entry which is preliminary data.</text>
</comment>
<evidence type="ECO:0000259" key="7">
    <source>
        <dbReference type="Pfam" id="PF00082"/>
    </source>
</evidence>
<dbReference type="Proteomes" id="UP000539473">
    <property type="component" value="Unassembled WGS sequence"/>
</dbReference>
<dbReference type="InterPro" id="IPR000209">
    <property type="entry name" value="Peptidase_S8/S53_dom"/>
</dbReference>
<organism evidence="10 11">
    <name type="scientific">Deinococcus metalli</name>
    <dbReference type="NCBI Taxonomy" id="1141878"/>
    <lineage>
        <taxon>Bacteria</taxon>
        <taxon>Thermotogati</taxon>
        <taxon>Deinococcota</taxon>
        <taxon>Deinococci</taxon>
        <taxon>Deinococcales</taxon>
        <taxon>Deinococcaceae</taxon>
        <taxon>Deinococcus</taxon>
    </lineage>
</organism>
<feature type="active site" description="Charge relay system" evidence="5">
    <location>
        <position position="386"/>
    </location>
</feature>
<dbReference type="PANTHER" id="PTHR43806:SF11">
    <property type="entry name" value="CEREVISIN-RELATED"/>
    <property type="match status" value="1"/>
</dbReference>
<dbReference type="InterPro" id="IPR037045">
    <property type="entry name" value="S8pro/Inhibitor_I9_sf"/>
</dbReference>
<feature type="domain" description="Peptidase S8/S53" evidence="7">
    <location>
        <begin position="182"/>
        <end position="419"/>
    </location>
</feature>
<dbReference type="GO" id="GO:0004252">
    <property type="term" value="F:serine-type endopeptidase activity"/>
    <property type="evidence" value="ECO:0007669"/>
    <property type="project" value="UniProtKB-UniRule"/>
</dbReference>
<dbReference type="SUPFAM" id="SSF52743">
    <property type="entry name" value="Subtilisin-like"/>
    <property type="match status" value="1"/>
</dbReference>
<evidence type="ECO:0000313" key="12">
    <source>
        <dbReference type="Proteomes" id="UP000619376"/>
    </source>
</evidence>
<dbReference type="Proteomes" id="UP000619376">
    <property type="component" value="Unassembled WGS sequence"/>
</dbReference>
<evidence type="ECO:0000256" key="3">
    <source>
        <dbReference type="ARBA" id="ARBA00022801"/>
    </source>
</evidence>
<keyword evidence="2 5" id="KW-0645">Protease</keyword>
<feature type="chain" id="PRO_5030835825" evidence="6">
    <location>
        <begin position="27"/>
        <end position="712"/>
    </location>
</feature>
<comment type="similarity">
    <text evidence="1 5">Belongs to the peptidase S8 family.</text>
</comment>
<feature type="active site" description="Charge relay system" evidence="5">
    <location>
        <position position="191"/>
    </location>
</feature>
<dbReference type="InterPro" id="IPR015500">
    <property type="entry name" value="Peptidase_S8_subtilisin-rel"/>
</dbReference>
<accession>A0A7W8KDF0</accession>
<feature type="active site" description="Charge relay system" evidence="5">
    <location>
        <position position="230"/>
    </location>
</feature>
<dbReference type="RefSeq" id="WP_184110481.1">
    <property type="nucleotide sequence ID" value="NZ_BNAJ01000003.1"/>
</dbReference>